<feature type="compositionally biased region" description="Basic residues" evidence="1">
    <location>
        <begin position="90"/>
        <end position="103"/>
    </location>
</feature>
<feature type="region of interest" description="Disordered" evidence="1">
    <location>
        <begin position="1"/>
        <end position="23"/>
    </location>
</feature>
<gene>
    <name evidence="2" type="ORF">EHUX00137_LOCUS45984</name>
</gene>
<reference evidence="2" key="1">
    <citation type="submission" date="2021-01" db="EMBL/GenBank/DDBJ databases">
        <authorList>
            <person name="Corre E."/>
            <person name="Pelletier E."/>
            <person name="Niang G."/>
            <person name="Scheremetjew M."/>
            <person name="Finn R."/>
            <person name="Kale V."/>
            <person name="Holt S."/>
            <person name="Cochrane G."/>
            <person name="Meng A."/>
            <person name="Brown T."/>
            <person name="Cohen L."/>
        </authorList>
    </citation>
    <scope>NUCLEOTIDE SEQUENCE</scope>
    <source>
        <strain evidence="2">379</strain>
    </source>
</reference>
<feature type="compositionally biased region" description="Basic and acidic residues" evidence="1">
    <location>
        <begin position="77"/>
        <end position="86"/>
    </location>
</feature>
<evidence type="ECO:0000256" key="1">
    <source>
        <dbReference type="SAM" id="MobiDB-lite"/>
    </source>
</evidence>
<feature type="region of interest" description="Disordered" evidence="1">
    <location>
        <begin position="55"/>
        <end position="103"/>
    </location>
</feature>
<evidence type="ECO:0000313" key="2">
    <source>
        <dbReference type="EMBL" id="CAE0597136.1"/>
    </source>
</evidence>
<dbReference type="EMBL" id="HBIR01059147">
    <property type="protein sequence ID" value="CAE0597136.1"/>
    <property type="molecule type" value="Transcribed_RNA"/>
</dbReference>
<organism evidence="2">
    <name type="scientific">Emiliania huxleyi</name>
    <name type="common">Coccolithophore</name>
    <name type="synonym">Pontosphaera huxleyi</name>
    <dbReference type="NCBI Taxonomy" id="2903"/>
    <lineage>
        <taxon>Eukaryota</taxon>
        <taxon>Haptista</taxon>
        <taxon>Haptophyta</taxon>
        <taxon>Prymnesiophyceae</taxon>
        <taxon>Isochrysidales</taxon>
        <taxon>Noelaerhabdaceae</taxon>
        <taxon>Emiliania</taxon>
    </lineage>
</organism>
<name>A0A7S3TZG3_EMIHU</name>
<protein>
    <submittedName>
        <fullName evidence="2">Uncharacterized protein</fullName>
    </submittedName>
</protein>
<proteinExistence type="predicted"/>
<sequence length="103" mass="11173">MLAAARRGASASPHGPGMHPHTLLSRIPMRSVDAVVVLQLCSAATAPVSRVAAFGRAAPASSAARRRGGTRALRIPSEGRRLERWSRASRQTRRRHPYPRPHP</sequence>
<dbReference type="AlphaFoldDB" id="A0A7S3TZG3"/>
<accession>A0A7S3TZG3</accession>